<reference evidence="2" key="1">
    <citation type="submission" date="2018-05" db="EMBL/GenBank/DDBJ databases">
        <authorList>
            <person name="Lanie J.A."/>
            <person name="Ng W.-L."/>
            <person name="Kazmierczak K.M."/>
            <person name="Andrzejewski T.M."/>
            <person name="Davidsen T.M."/>
            <person name="Wayne K.J."/>
            <person name="Tettelin H."/>
            <person name="Glass J.I."/>
            <person name="Rusch D."/>
            <person name="Podicherti R."/>
            <person name="Tsui H.-C.T."/>
            <person name="Winkler M.E."/>
        </authorList>
    </citation>
    <scope>NUCLEOTIDE SEQUENCE</scope>
</reference>
<feature type="region of interest" description="Disordered" evidence="1">
    <location>
        <begin position="1"/>
        <end position="26"/>
    </location>
</feature>
<dbReference type="EMBL" id="UINC01035416">
    <property type="protein sequence ID" value="SVB27780.1"/>
    <property type="molecule type" value="Genomic_DNA"/>
</dbReference>
<organism evidence="2">
    <name type="scientific">marine metagenome</name>
    <dbReference type="NCBI Taxonomy" id="408172"/>
    <lineage>
        <taxon>unclassified sequences</taxon>
        <taxon>metagenomes</taxon>
        <taxon>ecological metagenomes</taxon>
    </lineage>
</organism>
<feature type="compositionally biased region" description="Polar residues" evidence="1">
    <location>
        <begin position="14"/>
        <end position="26"/>
    </location>
</feature>
<gene>
    <name evidence="2" type="ORF">METZ01_LOCUS180634</name>
</gene>
<accession>A0A382CNS3</accession>
<dbReference type="AlphaFoldDB" id="A0A382CNS3"/>
<protein>
    <submittedName>
        <fullName evidence="2">Uncharacterized protein</fullName>
    </submittedName>
</protein>
<evidence type="ECO:0000256" key="1">
    <source>
        <dbReference type="SAM" id="MobiDB-lite"/>
    </source>
</evidence>
<sequence length="26" mass="2427">MTSAGGHQAPATRPTATPSVATGGTT</sequence>
<evidence type="ECO:0000313" key="2">
    <source>
        <dbReference type="EMBL" id="SVB27780.1"/>
    </source>
</evidence>
<name>A0A382CNS3_9ZZZZ</name>
<proteinExistence type="predicted"/>